<dbReference type="AlphaFoldDB" id="A0A2T0PY90"/>
<organism evidence="6 7">
    <name type="scientific">Allonocardiopsis opalescens</name>
    <dbReference type="NCBI Taxonomy" id="1144618"/>
    <lineage>
        <taxon>Bacteria</taxon>
        <taxon>Bacillati</taxon>
        <taxon>Actinomycetota</taxon>
        <taxon>Actinomycetes</taxon>
        <taxon>Streptosporangiales</taxon>
        <taxon>Allonocardiopsis</taxon>
    </lineage>
</organism>
<dbReference type="InterPro" id="IPR004666">
    <property type="entry name" value="Rp_bS6_RimK/Lys_biosynth_LsyX"/>
</dbReference>
<evidence type="ECO:0000313" key="7">
    <source>
        <dbReference type="Proteomes" id="UP000237846"/>
    </source>
</evidence>
<dbReference type="GO" id="GO:0046872">
    <property type="term" value="F:metal ion binding"/>
    <property type="evidence" value="ECO:0007669"/>
    <property type="project" value="UniProtKB-KW"/>
</dbReference>
<dbReference type="Gene3D" id="3.30.1490.20">
    <property type="entry name" value="ATP-grasp fold, A domain"/>
    <property type="match status" value="1"/>
</dbReference>
<dbReference type="PANTHER" id="PTHR21621:SF0">
    <property type="entry name" value="BETA-CITRYLGLUTAMATE SYNTHASE B-RELATED"/>
    <property type="match status" value="1"/>
</dbReference>
<evidence type="ECO:0000256" key="2">
    <source>
        <dbReference type="ARBA" id="ARBA00022741"/>
    </source>
</evidence>
<dbReference type="RefSeq" id="WP_106249743.1">
    <property type="nucleotide sequence ID" value="NZ_PVZC01000007.1"/>
</dbReference>
<evidence type="ECO:0000259" key="5">
    <source>
        <dbReference type="PROSITE" id="PS50975"/>
    </source>
</evidence>
<keyword evidence="6" id="KW-0436">Ligase</keyword>
<reference evidence="6 7" key="1">
    <citation type="submission" date="2018-03" db="EMBL/GenBank/DDBJ databases">
        <title>Genomic Encyclopedia of Archaeal and Bacterial Type Strains, Phase II (KMG-II): from individual species to whole genera.</title>
        <authorList>
            <person name="Goeker M."/>
        </authorList>
    </citation>
    <scope>NUCLEOTIDE SEQUENCE [LARGE SCALE GENOMIC DNA]</scope>
    <source>
        <strain evidence="6 7">DSM 45601</strain>
    </source>
</reference>
<dbReference type="OrthoDB" id="150319at2"/>
<feature type="domain" description="ATP-grasp" evidence="5">
    <location>
        <begin position="93"/>
        <end position="279"/>
    </location>
</feature>
<dbReference type="InterPro" id="IPR013651">
    <property type="entry name" value="ATP-grasp_RimK-type"/>
</dbReference>
<dbReference type="InterPro" id="IPR011761">
    <property type="entry name" value="ATP-grasp"/>
</dbReference>
<dbReference type="PROSITE" id="PS50975">
    <property type="entry name" value="ATP_GRASP"/>
    <property type="match status" value="1"/>
</dbReference>
<dbReference type="GO" id="GO:0005524">
    <property type="term" value="F:ATP binding"/>
    <property type="evidence" value="ECO:0007669"/>
    <property type="project" value="UniProtKB-UniRule"/>
</dbReference>
<evidence type="ECO:0000256" key="3">
    <source>
        <dbReference type="ARBA" id="ARBA00022840"/>
    </source>
</evidence>
<dbReference type="GO" id="GO:0016879">
    <property type="term" value="F:ligase activity, forming carbon-nitrogen bonds"/>
    <property type="evidence" value="ECO:0007669"/>
    <property type="project" value="TreeGrafter"/>
</dbReference>
<comment type="caution">
    <text evidence="6">The sequence shown here is derived from an EMBL/GenBank/DDBJ whole genome shotgun (WGS) entry which is preliminary data.</text>
</comment>
<gene>
    <name evidence="6" type="ORF">CLV72_10729</name>
</gene>
<dbReference type="GO" id="GO:0005737">
    <property type="term" value="C:cytoplasm"/>
    <property type="evidence" value="ECO:0007669"/>
    <property type="project" value="TreeGrafter"/>
</dbReference>
<dbReference type="Pfam" id="PF22626">
    <property type="entry name" value="LysX_preATP_grasp"/>
    <property type="match status" value="1"/>
</dbReference>
<dbReference type="NCBIfam" id="TIGR00768">
    <property type="entry name" value="rimK_fam"/>
    <property type="match status" value="1"/>
</dbReference>
<dbReference type="SUPFAM" id="SSF52440">
    <property type="entry name" value="PreATP-grasp domain"/>
    <property type="match status" value="1"/>
</dbReference>
<keyword evidence="1" id="KW-0479">Metal-binding</keyword>
<dbReference type="InterPro" id="IPR054562">
    <property type="entry name" value="LysX/ArgX_preATP_grasp"/>
</dbReference>
<dbReference type="Proteomes" id="UP000237846">
    <property type="component" value="Unassembled WGS sequence"/>
</dbReference>
<keyword evidence="3 4" id="KW-0067">ATP-binding</keyword>
<name>A0A2T0PY90_9ACTN</name>
<dbReference type="Gene3D" id="3.30.470.20">
    <property type="entry name" value="ATP-grasp fold, B domain"/>
    <property type="match status" value="1"/>
</dbReference>
<protein>
    <submittedName>
        <fullName evidence="6">[lysine-biosynthesis-protein LysW]--L-2-aminoadipate ligase</fullName>
    </submittedName>
</protein>
<keyword evidence="7" id="KW-1185">Reference proteome</keyword>
<keyword evidence="2 4" id="KW-0547">Nucleotide-binding</keyword>
<accession>A0A2T0PY90</accession>
<evidence type="ECO:0000313" key="6">
    <source>
        <dbReference type="EMBL" id="PRX96506.1"/>
    </source>
</evidence>
<evidence type="ECO:0000256" key="4">
    <source>
        <dbReference type="PROSITE-ProRule" id="PRU00409"/>
    </source>
</evidence>
<dbReference type="EMBL" id="PVZC01000007">
    <property type="protein sequence ID" value="PRX96506.1"/>
    <property type="molecule type" value="Genomic_DNA"/>
</dbReference>
<proteinExistence type="predicted"/>
<sequence>MSRDRIGVIASRVRTEEKSIMAALDARGAGYDCVDARTLWRGDQGAPRWSAVLNREIAASRALYTARSLEAHGETVVNSAAATEVCTDKWRTSLALRAAGVPSPPAVIAMTPQAALAALDEQLGYPAVLKPLVGSWGRMVSLLPDRRTAQTVLEYVGERPAPQARLVYLQRFVPKPDRDIRVLVAGGAAVAASFRTGEWRTNAALGGRSSHCPLGPDLAELALAAARAVGAELAGVDVIEDEAGGLHVLEVNDRVEFAGLQSAVQGRADVAGAVADHIIAAGRR</sequence>
<dbReference type="SUPFAM" id="SSF56059">
    <property type="entry name" value="Glutathione synthetase ATP-binding domain-like"/>
    <property type="match status" value="1"/>
</dbReference>
<dbReference type="InterPro" id="IPR016185">
    <property type="entry name" value="PreATP-grasp_dom_sf"/>
</dbReference>
<evidence type="ECO:0000256" key="1">
    <source>
        <dbReference type="ARBA" id="ARBA00022723"/>
    </source>
</evidence>
<dbReference type="Pfam" id="PF08443">
    <property type="entry name" value="RimK"/>
    <property type="match status" value="1"/>
</dbReference>
<dbReference type="PANTHER" id="PTHR21621">
    <property type="entry name" value="RIBOSOMAL PROTEIN S6 MODIFICATION PROTEIN"/>
    <property type="match status" value="1"/>
</dbReference>
<dbReference type="Gene3D" id="3.40.50.20">
    <property type="match status" value="1"/>
</dbReference>
<dbReference type="InterPro" id="IPR013815">
    <property type="entry name" value="ATP_grasp_subdomain_1"/>
</dbReference>